<reference evidence="1 2" key="1">
    <citation type="journal article" date="2020" name="Phytopathology">
        <title>Genome Sequence Resources of Colletotrichum truncatum, C. plurivorum, C. musicola, and C. sojae: Four Species Pathogenic to Soybean (Glycine max).</title>
        <authorList>
            <person name="Rogerio F."/>
            <person name="Boufleur T.R."/>
            <person name="Ciampi-Guillardi M."/>
            <person name="Sukno S.A."/>
            <person name="Thon M.R."/>
            <person name="Massola Junior N.S."/>
            <person name="Baroncelli R."/>
        </authorList>
    </citation>
    <scope>NUCLEOTIDE SEQUENCE [LARGE SCALE GENOMIC DNA]</scope>
    <source>
        <strain evidence="1 2">CMES1059</strain>
    </source>
</reference>
<keyword evidence="2" id="KW-1185">Reference proteome</keyword>
<dbReference type="Proteomes" id="UP000805649">
    <property type="component" value="Unassembled WGS sequence"/>
</dbReference>
<sequence length="191" mass="21064">MKTWTDSNQHLWLRDSLPGHIPNARIMTYGYDSSVFFPKSQMSVQDFVRDLFERLGHLRQRDPHETTRPLIFICHSLGGVVFKSLLVHLSANKNNPSAKAMADSISGVVFLGTPHRGSRLASPASILARIVNVATVGFGVRSSFLKLLQVSSSELESISLNATYLLADLDVISFYEQKALGPSLVSLAHLT</sequence>
<name>A0ACC3YV33_COLTU</name>
<protein>
    <submittedName>
        <fullName evidence="1">Ankyrin repeat protein</fullName>
    </submittedName>
</protein>
<organism evidence="1 2">
    <name type="scientific">Colletotrichum truncatum</name>
    <name type="common">Anthracnose fungus</name>
    <name type="synonym">Colletotrichum capsici</name>
    <dbReference type="NCBI Taxonomy" id="5467"/>
    <lineage>
        <taxon>Eukaryota</taxon>
        <taxon>Fungi</taxon>
        <taxon>Dikarya</taxon>
        <taxon>Ascomycota</taxon>
        <taxon>Pezizomycotina</taxon>
        <taxon>Sordariomycetes</taxon>
        <taxon>Hypocreomycetidae</taxon>
        <taxon>Glomerellales</taxon>
        <taxon>Glomerellaceae</taxon>
        <taxon>Colletotrichum</taxon>
        <taxon>Colletotrichum truncatum species complex</taxon>
    </lineage>
</organism>
<comment type="caution">
    <text evidence="1">The sequence shown here is derived from an EMBL/GenBank/DDBJ whole genome shotgun (WGS) entry which is preliminary data.</text>
</comment>
<accession>A0ACC3YV33</accession>
<evidence type="ECO:0000313" key="2">
    <source>
        <dbReference type="Proteomes" id="UP000805649"/>
    </source>
</evidence>
<proteinExistence type="predicted"/>
<gene>
    <name evidence="1" type="ORF">CTRU02_208022</name>
</gene>
<evidence type="ECO:0000313" key="1">
    <source>
        <dbReference type="EMBL" id="KAL0935808.1"/>
    </source>
</evidence>
<dbReference type="EMBL" id="VUJX02000005">
    <property type="protein sequence ID" value="KAL0935808.1"/>
    <property type="molecule type" value="Genomic_DNA"/>
</dbReference>